<reference evidence="2" key="1">
    <citation type="submission" date="2020-03" db="EMBL/GenBank/DDBJ databases">
        <title>Castanea mollissima Vanexum genome sequencing.</title>
        <authorList>
            <person name="Staton M."/>
        </authorList>
    </citation>
    <scope>NUCLEOTIDE SEQUENCE</scope>
    <source>
        <tissue evidence="2">Leaf</tissue>
    </source>
</reference>
<name>A0A8J4VAR1_9ROSI</name>
<dbReference type="AlphaFoldDB" id="A0A8J4VAR1"/>
<evidence type="ECO:0000256" key="1">
    <source>
        <dbReference type="SAM" id="MobiDB-lite"/>
    </source>
</evidence>
<accession>A0A8J4VAR1</accession>
<keyword evidence="3" id="KW-1185">Reference proteome</keyword>
<gene>
    <name evidence="2" type="ORF">CMV_023324</name>
</gene>
<evidence type="ECO:0000313" key="3">
    <source>
        <dbReference type="Proteomes" id="UP000737018"/>
    </source>
</evidence>
<dbReference type="Proteomes" id="UP000737018">
    <property type="component" value="Unassembled WGS sequence"/>
</dbReference>
<organism evidence="2 3">
    <name type="scientific">Castanea mollissima</name>
    <name type="common">Chinese chestnut</name>
    <dbReference type="NCBI Taxonomy" id="60419"/>
    <lineage>
        <taxon>Eukaryota</taxon>
        <taxon>Viridiplantae</taxon>
        <taxon>Streptophyta</taxon>
        <taxon>Embryophyta</taxon>
        <taxon>Tracheophyta</taxon>
        <taxon>Spermatophyta</taxon>
        <taxon>Magnoliopsida</taxon>
        <taxon>eudicotyledons</taxon>
        <taxon>Gunneridae</taxon>
        <taxon>Pentapetalae</taxon>
        <taxon>rosids</taxon>
        <taxon>fabids</taxon>
        <taxon>Fagales</taxon>
        <taxon>Fagaceae</taxon>
        <taxon>Castanea</taxon>
    </lineage>
</organism>
<proteinExistence type="predicted"/>
<protein>
    <submittedName>
        <fullName evidence="2">Uncharacterized protein</fullName>
    </submittedName>
</protein>
<feature type="region of interest" description="Disordered" evidence="1">
    <location>
        <begin position="63"/>
        <end position="96"/>
    </location>
</feature>
<dbReference type="EMBL" id="JRKL02005174">
    <property type="protein sequence ID" value="KAF3950982.1"/>
    <property type="molecule type" value="Genomic_DNA"/>
</dbReference>
<evidence type="ECO:0000313" key="2">
    <source>
        <dbReference type="EMBL" id="KAF3950982.1"/>
    </source>
</evidence>
<sequence length="308" mass="34439">MSTNKRAAILTNTTLSKVCSSLNSSNSRKALSFLKNLSTAAQRLDFENTNGCQCQVDDSLEYQQKHSDSQNPADFHHKSNPPNEGYRESNTNDFVGYPVGQNGSLSGFNEQNEFYQNSCGVYRESFRSTYQNNPAGQNENFRGNCGQNVGQVRLNLTGIHGNNLTNLEQNLSGFYQNYSIQQNGNFGGNYGCNNGEFLQNHHVYGGNGHIQNLCGLSYKGASEVRQNPYRFDSQCLSHRQNCGQAQQAPGDHNLGNVGMFLHSRSSGQYQQNQHVVQYPPNLKPFQSMGNVVLWMMRSWCLMQCQPAI</sequence>
<comment type="caution">
    <text evidence="2">The sequence shown here is derived from an EMBL/GenBank/DDBJ whole genome shotgun (WGS) entry which is preliminary data.</text>
</comment>
<dbReference type="OrthoDB" id="1932290at2759"/>